<evidence type="ECO:0000313" key="2">
    <source>
        <dbReference type="Proteomes" id="UP000680279"/>
    </source>
</evidence>
<evidence type="ECO:0000313" key="1">
    <source>
        <dbReference type="EMBL" id="GIN19240.1"/>
    </source>
</evidence>
<reference evidence="1 2" key="1">
    <citation type="submission" date="2021-03" db="EMBL/GenBank/DDBJ databases">
        <title>Antimicrobial resistance genes in bacteria isolated from Japanese honey, and their potential for conferring macrolide and lincosamide resistance in the American foulbrood pathogen Paenibacillus larvae.</title>
        <authorList>
            <person name="Okamoto M."/>
            <person name="Kumagai M."/>
            <person name="Kanamori H."/>
            <person name="Takamatsu D."/>
        </authorList>
    </citation>
    <scope>NUCLEOTIDE SEQUENCE [LARGE SCALE GENOMIC DNA]</scope>
    <source>
        <strain evidence="1 2">J1TS3</strain>
    </source>
</reference>
<proteinExistence type="predicted"/>
<dbReference type="Pfam" id="PF12758">
    <property type="entry name" value="DUF3813"/>
    <property type="match status" value="1"/>
</dbReference>
<keyword evidence="2" id="KW-1185">Reference proteome</keyword>
<dbReference type="InterPro" id="IPR024217">
    <property type="entry name" value="DUF3813"/>
</dbReference>
<accession>A0ABQ4K0E1</accession>
<gene>
    <name evidence="1" type="ORF">J1TS3_03740</name>
</gene>
<organism evidence="1 2">
    <name type="scientific">Siminovitchia fordii</name>
    <dbReference type="NCBI Taxonomy" id="254759"/>
    <lineage>
        <taxon>Bacteria</taxon>
        <taxon>Bacillati</taxon>
        <taxon>Bacillota</taxon>
        <taxon>Bacilli</taxon>
        <taxon>Bacillales</taxon>
        <taxon>Bacillaceae</taxon>
        <taxon>Siminovitchia</taxon>
    </lineage>
</organism>
<sequence length="59" mass="6588">MGKNRLFQEARHFVELALSNSSPDAVEAAKNALSSAYANSTLAQQQQLRQLQEKLDRIT</sequence>
<name>A0ABQ4K0E1_9BACI</name>
<dbReference type="RefSeq" id="WP_018705435.1">
    <property type="nucleotide sequence ID" value="NZ_BOQT01000001.1"/>
</dbReference>
<evidence type="ECO:0008006" key="3">
    <source>
        <dbReference type="Google" id="ProtNLM"/>
    </source>
</evidence>
<protein>
    <recommendedName>
        <fullName evidence="3">DUF3813 domain-containing protein</fullName>
    </recommendedName>
</protein>
<dbReference type="EMBL" id="BOQT01000001">
    <property type="protein sequence ID" value="GIN19240.1"/>
    <property type="molecule type" value="Genomic_DNA"/>
</dbReference>
<comment type="caution">
    <text evidence="1">The sequence shown here is derived from an EMBL/GenBank/DDBJ whole genome shotgun (WGS) entry which is preliminary data.</text>
</comment>
<dbReference type="Proteomes" id="UP000680279">
    <property type="component" value="Unassembled WGS sequence"/>
</dbReference>